<keyword evidence="3" id="KW-1185">Reference proteome</keyword>
<proteinExistence type="predicted"/>
<evidence type="ECO:0000313" key="2">
    <source>
        <dbReference type="EMBL" id="GIQ69216.1"/>
    </source>
</evidence>
<dbReference type="RefSeq" id="WP_213412021.1">
    <property type="nucleotide sequence ID" value="NZ_BOVK01000025.1"/>
</dbReference>
<reference evidence="2" key="1">
    <citation type="submission" date="2021-04" db="EMBL/GenBank/DDBJ databases">
        <title>Draft genome sequence of Xylanibacillus composti strain K13.</title>
        <authorList>
            <person name="Uke A."/>
            <person name="Chhe C."/>
            <person name="Baramee S."/>
            <person name="Kosugi A."/>
        </authorList>
    </citation>
    <scope>NUCLEOTIDE SEQUENCE</scope>
    <source>
        <strain evidence="2">K13</strain>
    </source>
</reference>
<dbReference type="Proteomes" id="UP000677918">
    <property type="component" value="Unassembled WGS sequence"/>
</dbReference>
<evidence type="ECO:0000256" key="1">
    <source>
        <dbReference type="SAM" id="Phobius"/>
    </source>
</evidence>
<organism evidence="2 3">
    <name type="scientific">Xylanibacillus composti</name>
    <dbReference type="NCBI Taxonomy" id="1572762"/>
    <lineage>
        <taxon>Bacteria</taxon>
        <taxon>Bacillati</taxon>
        <taxon>Bacillota</taxon>
        <taxon>Bacilli</taxon>
        <taxon>Bacillales</taxon>
        <taxon>Paenibacillaceae</taxon>
        <taxon>Xylanibacillus</taxon>
    </lineage>
</organism>
<feature type="transmembrane region" description="Helical" evidence="1">
    <location>
        <begin position="32"/>
        <end position="53"/>
    </location>
</feature>
<accession>A0A8J4M355</accession>
<comment type="caution">
    <text evidence="2">The sequence shown here is derived from an EMBL/GenBank/DDBJ whole genome shotgun (WGS) entry which is preliminary data.</text>
</comment>
<evidence type="ECO:0000313" key="3">
    <source>
        <dbReference type="Proteomes" id="UP000677918"/>
    </source>
</evidence>
<keyword evidence="1" id="KW-0812">Transmembrane</keyword>
<sequence>MNPLFMLLVPLLFLGAALWGFGKLKEAGRGERLLAGAILGVSLFLYLCAVLDYEPWMPNDLYKRLAIWFQHSYIEES</sequence>
<dbReference type="EMBL" id="BOVK01000025">
    <property type="protein sequence ID" value="GIQ69216.1"/>
    <property type="molecule type" value="Genomic_DNA"/>
</dbReference>
<name>A0A8J4M355_9BACL</name>
<gene>
    <name evidence="2" type="ORF">XYCOK13_20400</name>
</gene>
<protein>
    <submittedName>
        <fullName evidence="2">Uncharacterized protein</fullName>
    </submittedName>
</protein>
<keyword evidence="1" id="KW-0472">Membrane</keyword>
<keyword evidence="1" id="KW-1133">Transmembrane helix</keyword>
<dbReference type="AlphaFoldDB" id="A0A8J4M355"/>